<evidence type="ECO:0000313" key="2">
    <source>
        <dbReference type="EMBL" id="KUH34205.1"/>
    </source>
</evidence>
<proteinExistence type="predicted"/>
<name>A0A124EBJ1_9EURY</name>
<keyword evidence="3" id="KW-1185">Reference proteome</keyword>
<dbReference type="EMBL" id="LLYW01000008">
    <property type="protein sequence ID" value="KUH34205.1"/>
    <property type="molecule type" value="Genomic_DNA"/>
</dbReference>
<organism evidence="2 3">
    <name type="scientific">Thermococcus celericrescens</name>
    <dbReference type="NCBI Taxonomy" id="227598"/>
    <lineage>
        <taxon>Archaea</taxon>
        <taxon>Methanobacteriati</taxon>
        <taxon>Methanobacteriota</taxon>
        <taxon>Thermococci</taxon>
        <taxon>Thermococcales</taxon>
        <taxon>Thermococcaceae</taxon>
        <taxon>Thermococcus</taxon>
    </lineage>
</organism>
<dbReference type="RefSeq" id="WP_058938180.1">
    <property type="nucleotide sequence ID" value="NZ_LLYW01000008.1"/>
</dbReference>
<accession>A0A124EBJ1</accession>
<feature type="region of interest" description="Disordered" evidence="1">
    <location>
        <begin position="320"/>
        <end position="340"/>
    </location>
</feature>
<evidence type="ECO:0000256" key="1">
    <source>
        <dbReference type="SAM" id="MobiDB-lite"/>
    </source>
</evidence>
<gene>
    <name evidence="2" type="ORF">APY94_02705</name>
</gene>
<dbReference type="OrthoDB" id="102669at2157"/>
<sequence>MKWKPLFAVLLGLLMVGVTAESTAALTTKNLDNIPNMQELPRITIRNGHVIVGGYSFPIDGKMAVLDSKGPSKYEVPINLVPWYVVGRSITLQIQNEYLSTGTIDEEKINRLVQILEVITGKKFSSKDSRALKDLIIQDIKKEANLIRYEKWLKTQEVSESTAATSSSSWLPTIYQPFVDIKGDPGVLHGGEDPYGPFEGDNGIVKVYWYIHMTQVGPIFEITIVYKDEDDPIWELDKSYDAYRWMHYGRIEDMETFYYYAWYNKADFPSIYSTDEFFDNPFHGPHGDKYGESYKAIYVSTWNHAMSAQVDSNPNLKKKVWKPGSYPTKEGTREDAENDY</sequence>
<protein>
    <submittedName>
        <fullName evidence="2">Uncharacterized protein</fullName>
    </submittedName>
</protein>
<dbReference type="Proteomes" id="UP000053462">
    <property type="component" value="Unassembled WGS sequence"/>
</dbReference>
<feature type="compositionally biased region" description="Basic and acidic residues" evidence="1">
    <location>
        <begin position="330"/>
        <end position="340"/>
    </location>
</feature>
<dbReference type="AlphaFoldDB" id="A0A124EBJ1"/>
<reference evidence="2 3" key="1">
    <citation type="submission" date="2015-10" db="EMBL/GenBank/DDBJ databases">
        <title>Draft genome sequence of Thermococcus celericrescens strain DSM 17994.</title>
        <authorList>
            <person name="Hong S.-J."/>
            <person name="Park C.-E."/>
            <person name="Shin J.-H."/>
        </authorList>
    </citation>
    <scope>NUCLEOTIDE SEQUENCE [LARGE SCALE GENOMIC DNA]</scope>
    <source>
        <strain evidence="2 3">DSM 17994</strain>
    </source>
</reference>
<evidence type="ECO:0000313" key="3">
    <source>
        <dbReference type="Proteomes" id="UP000053462"/>
    </source>
</evidence>
<comment type="caution">
    <text evidence="2">The sequence shown here is derived from an EMBL/GenBank/DDBJ whole genome shotgun (WGS) entry which is preliminary data.</text>
</comment>